<dbReference type="EMBL" id="GBRH01224453">
    <property type="protein sequence ID" value="JAD73442.1"/>
    <property type="molecule type" value="Transcribed_RNA"/>
</dbReference>
<dbReference type="AlphaFoldDB" id="A0A0A9CPM0"/>
<sequence>MDSTFVDCNAWFAFRSFLEQSEKKVSFLLLLKASAPFA</sequence>
<protein>
    <submittedName>
        <fullName evidence="1">Uncharacterized protein</fullName>
    </submittedName>
</protein>
<evidence type="ECO:0000313" key="1">
    <source>
        <dbReference type="EMBL" id="JAD73442.1"/>
    </source>
</evidence>
<accession>A0A0A9CPM0</accession>
<organism evidence="1">
    <name type="scientific">Arundo donax</name>
    <name type="common">Giant reed</name>
    <name type="synonym">Donax arundinaceus</name>
    <dbReference type="NCBI Taxonomy" id="35708"/>
    <lineage>
        <taxon>Eukaryota</taxon>
        <taxon>Viridiplantae</taxon>
        <taxon>Streptophyta</taxon>
        <taxon>Embryophyta</taxon>
        <taxon>Tracheophyta</taxon>
        <taxon>Spermatophyta</taxon>
        <taxon>Magnoliopsida</taxon>
        <taxon>Liliopsida</taxon>
        <taxon>Poales</taxon>
        <taxon>Poaceae</taxon>
        <taxon>PACMAD clade</taxon>
        <taxon>Arundinoideae</taxon>
        <taxon>Arundineae</taxon>
        <taxon>Arundo</taxon>
    </lineage>
</organism>
<proteinExistence type="predicted"/>
<reference evidence="1" key="1">
    <citation type="submission" date="2014-09" db="EMBL/GenBank/DDBJ databases">
        <authorList>
            <person name="Magalhaes I.L.F."/>
            <person name="Oliveira U."/>
            <person name="Santos F.R."/>
            <person name="Vidigal T.H.D.A."/>
            <person name="Brescovit A.D."/>
            <person name="Santos A.J."/>
        </authorList>
    </citation>
    <scope>NUCLEOTIDE SEQUENCE</scope>
    <source>
        <tissue evidence="1">Shoot tissue taken approximately 20 cm above the soil surface</tissue>
    </source>
</reference>
<reference evidence="1" key="2">
    <citation type="journal article" date="2015" name="Data Brief">
        <title>Shoot transcriptome of the giant reed, Arundo donax.</title>
        <authorList>
            <person name="Barrero R.A."/>
            <person name="Guerrero F.D."/>
            <person name="Moolhuijzen P."/>
            <person name="Goolsby J.A."/>
            <person name="Tidwell J."/>
            <person name="Bellgard S.E."/>
            <person name="Bellgard M.I."/>
        </authorList>
    </citation>
    <scope>NUCLEOTIDE SEQUENCE</scope>
    <source>
        <tissue evidence="1">Shoot tissue taken approximately 20 cm above the soil surface</tissue>
    </source>
</reference>
<name>A0A0A9CPM0_ARUDO</name>